<evidence type="ECO:0000259" key="2">
    <source>
        <dbReference type="Pfam" id="PF10263"/>
    </source>
</evidence>
<proteinExistence type="predicted"/>
<reference evidence="3 4" key="1">
    <citation type="submission" date="2019-02" db="EMBL/GenBank/DDBJ databases">
        <title>Genome sequencing of the rare red list fungi Phellinidium pouzarii.</title>
        <authorList>
            <person name="Buettner E."/>
            <person name="Kellner H."/>
        </authorList>
    </citation>
    <scope>NUCLEOTIDE SEQUENCE [LARGE SCALE GENOMIC DNA]</scope>
    <source>
        <strain evidence="3 4">DSM 108285</strain>
    </source>
</reference>
<name>A0A4S4LHC1_9AGAM</name>
<protein>
    <recommendedName>
        <fullName evidence="2">SprT-like domain-containing protein</fullName>
    </recommendedName>
</protein>
<evidence type="ECO:0000313" key="4">
    <source>
        <dbReference type="Proteomes" id="UP000308199"/>
    </source>
</evidence>
<gene>
    <name evidence="3" type="ORF">EW145_g686</name>
</gene>
<feature type="domain" description="SprT-like" evidence="2">
    <location>
        <begin position="1"/>
        <end position="41"/>
    </location>
</feature>
<dbReference type="Pfam" id="PF10263">
    <property type="entry name" value="SprT-like"/>
    <property type="match status" value="1"/>
</dbReference>
<dbReference type="GO" id="GO:0005634">
    <property type="term" value="C:nucleus"/>
    <property type="evidence" value="ECO:0007669"/>
    <property type="project" value="TreeGrafter"/>
</dbReference>
<evidence type="ECO:0000256" key="1">
    <source>
        <dbReference type="SAM" id="MobiDB-lite"/>
    </source>
</evidence>
<dbReference type="OrthoDB" id="20772at2759"/>
<dbReference type="GO" id="GO:0006950">
    <property type="term" value="P:response to stress"/>
    <property type="evidence" value="ECO:0007669"/>
    <property type="project" value="UniProtKB-ARBA"/>
</dbReference>
<sequence length="208" mass="23246">MCHLACWVINRNPKEGHGGTWNGWAYEVMEKRPDIKITTKHSYDIAYKFEWQCQGVNCKKVYGRHSKSIDPTKSSELLPLFQTRPRKNKADSKLAAGRIRDSPSTFPSLWSAGDTETPLHLEQHSDASTSASNTDRELSGLDTDTDDCVFMIEPPELSQATIRASDLDKPTKSKVSGSDSNKNHTTGNIDRALDKLVTHISIIDLTED</sequence>
<dbReference type="AlphaFoldDB" id="A0A4S4LHC1"/>
<dbReference type="InterPro" id="IPR006640">
    <property type="entry name" value="SprT-like_domain"/>
</dbReference>
<accession>A0A4S4LHC1</accession>
<dbReference type="PANTHER" id="PTHR23099:SF0">
    <property type="entry name" value="GERM CELL NUCLEAR ACIDIC PROTEIN"/>
    <property type="match status" value="1"/>
</dbReference>
<dbReference type="PANTHER" id="PTHR23099">
    <property type="entry name" value="TRANSCRIPTIONAL REGULATOR"/>
    <property type="match status" value="1"/>
</dbReference>
<keyword evidence="4" id="KW-1185">Reference proteome</keyword>
<comment type="caution">
    <text evidence="3">The sequence shown here is derived from an EMBL/GenBank/DDBJ whole genome shotgun (WGS) entry which is preliminary data.</text>
</comment>
<dbReference type="Proteomes" id="UP000308199">
    <property type="component" value="Unassembled WGS sequence"/>
</dbReference>
<organism evidence="3 4">
    <name type="scientific">Phellinidium pouzarii</name>
    <dbReference type="NCBI Taxonomy" id="167371"/>
    <lineage>
        <taxon>Eukaryota</taxon>
        <taxon>Fungi</taxon>
        <taxon>Dikarya</taxon>
        <taxon>Basidiomycota</taxon>
        <taxon>Agaricomycotina</taxon>
        <taxon>Agaricomycetes</taxon>
        <taxon>Hymenochaetales</taxon>
        <taxon>Hymenochaetaceae</taxon>
        <taxon>Phellinidium</taxon>
    </lineage>
</organism>
<feature type="compositionally biased region" description="Polar residues" evidence="1">
    <location>
        <begin position="173"/>
        <end position="187"/>
    </location>
</feature>
<evidence type="ECO:0000313" key="3">
    <source>
        <dbReference type="EMBL" id="THH11362.1"/>
    </source>
</evidence>
<dbReference type="EMBL" id="SGPK01000015">
    <property type="protein sequence ID" value="THH11362.1"/>
    <property type="molecule type" value="Genomic_DNA"/>
</dbReference>
<feature type="region of interest" description="Disordered" evidence="1">
    <location>
        <begin position="159"/>
        <end position="187"/>
    </location>
</feature>